<evidence type="ECO:0000313" key="8">
    <source>
        <dbReference type="Proteomes" id="UP000272942"/>
    </source>
</evidence>
<feature type="domain" description="Ig-like" evidence="5">
    <location>
        <begin position="871"/>
        <end position="965"/>
    </location>
</feature>
<feature type="domain" description="Ig-like" evidence="5">
    <location>
        <begin position="776"/>
        <end position="870"/>
    </location>
</feature>
<dbReference type="SMART" id="SM00409">
    <property type="entry name" value="IG"/>
    <property type="match status" value="5"/>
</dbReference>
<evidence type="ECO:0000259" key="5">
    <source>
        <dbReference type="PROSITE" id="PS50835"/>
    </source>
</evidence>
<dbReference type="InterPro" id="IPR036116">
    <property type="entry name" value="FN3_sf"/>
</dbReference>
<dbReference type="EMBL" id="UZAN01000263">
    <property type="protein sequence ID" value="VDP18743.1"/>
    <property type="molecule type" value="Genomic_DNA"/>
</dbReference>
<dbReference type="Proteomes" id="UP000272942">
    <property type="component" value="Unassembled WGS sequence"/>
</dbReference>
<dbReference type="Pfam" id="PF07679">
    <property type="entry name" value="I-set"/>
    <property type="match status" value="5"/>
</dbReference>
<dbReference type="PROSITE" id="PS50853">
    <property type="entry name" value="FN3"/>
    <property type="match status" value="4"/>
</dbReference>
<dbReference type="InterPro" id="IPR050964">
    <property type="entry name" value="Striated_Muscle_Regulatory"/>
</dbReference>
<dbReference type="Pfam" id="PF00041">
    <property type="entry name" value="fn3"/>
    <property type="match status" value="3"/>
</dbReference>
<feature type="region of interest" description="Disordered" evidence="4">
    <location>
        <begin position="276"/>
        <end position="298"/>
    </location>
</feature>
<keyword evidence="2" id="KW-0677">Repeat</keyword>
<feature type="domain" description="Fibronectin type-III" evidence="6">
    <location>
        <begin position="976"/>
        <end position="1074"/>
    </location>
</feature>
<dbReference type="GO" id="GO:0031430">
    <property type="term" value="C:M band"/>
    <property type="evidence" value="ECO:0007669"/>
    <property type="project" value="TreeGrafter"/>
</dbReference>
<feature type="domain" description="Fibronectin type-III" evidence="6">
    <location>
        <begin position="264"/>
        <end position="371"/>
    </location>
</feature>
<dbReference type="CDD" id="cd00096">
    <property type="entry name" value="Ig"/>
    <property type="match status" value="1"/>
</dbReference>
<evidence type="ECO:0000256" key="1">
    <source>
        <dbReference type="ARBA" id="ARBA00006692"/>
    </source>
</evidence>
<feature type="domain" description="Fibronectin type-III" evidence="6">
    <location>
        <begin position="676"/>
        <end position="776"/>
    </location>
</feature>
<dbReference type="SUPFAM" id="SSF49265">
    <property type="entry name" value="Fibronectin type III"/>
    <property type="match status" value="3"/>
</dbReference>
<keyword evidence="8" id="KW-1185">Reference proteome</keyword>
<name>A0A3P8F9F4_9TREM</name>
<dbReference type="FunFam" id="2.60.40.10:FF:000080">
    <property type="entry name" value="Myosin light chain kinase, smooth muscle"/>
    <property type="match status" value="1"/>
</dbReference>
<dbReference type="InterPro" id="IPR003599">
    <property type="entry name" value="Ig_sub"/>
</dbReference>
<dbReference type="OrthoDB" id="504170at2759"/>
<dbReference type="Gene3D" id="2.60.40.10">
    <property type="entry name" value="Immunoglobulins"/>
    <property type="match status" value="10"/>
</dbReference>
<evidence type="ECO:0000313" key="7">
    <source>
        <dbReference type="EMBL" id="VDP18743.1"/>
    </source>
</evidence>
<reference evidence="7 8" key="1">
    <citation type="submission" date="2018-11" db="EMBL/GenBank/DDBJ databases">
        <authorList>
            <consortium name="Pathogen Informatics"/>
        </authorList>
    </citation>
    <scope>NUCLEOTIDE SEQUENCE [LARGE SCALE GENOMIC DNA]</scope>
    <source>
        <strain evidence="7 8">Egypt</strain>
    </source>
</reference>
<accession>A0A3P8F9F4</accession>
<proteinExistence type="inferred from homology"/>
<dbReference type="SMART" id="SM00408">
    <property type="entry name" value="IGc2"/>
    <property type="match status" value="3"/>
</dbReference>
<dbReference type="InterPro" id="IPR013098">
    <property type="entry name" value="Ig_I-set"/>
</dbReference>
<dbReference type="InterPro" id="IPR036179">
    <property type="entry name" value="Ig-like_dom_sf"/>
</dbReference>
<dbReference type="SMART" id="SM00060">
    <property type="entry name" value="FN3"/>
    <property type="match status" value="4"/>
</dbReference>
<dbReference type="InterPro" id="IPR013783">
    <property type="entry name" value="Ig-like_fold"/>
</dbReference>
<dbReference type="InterPro" id="IPR003961">
    <property type="entry name" value="FN3_dom"/>
</dbReference>
<dbReference type="GO" id="GO:0045214">
    <property type="term" value="P:sarcomere organization"/>
    <property type="evidence" value="ECO:0007669"/>
    <property type="project" value="TreeGrafter"/>
</dbReference>
<dbReference type="FunFam" id="2.60.40.10:FF:000031">
    <property type="entry name" value="Myosin-binding protein C, slow type"/>
    <property type="match status" value="1"/>
</dbReference>
<feature type="domain" description="Fibronectin type-III" evidence="6">
    <location>
        <begin position="571"/>
        <end position="664"/>
    </location>
</feature>
<comment type="similarity">
    <text evidence="1">Belongs to the protein kinase superfamily. CAMK Ser/Thr protein kinase family.</text>
</comment>
<organism evidence="7 8">
    <name type="scientific">Echinostoma caproni</name>
    <dbReference type="NCBI Taxonomy" id="27848"/>
    <lineage>
        <taxon>Eukaryota</taxon>
        <taxon>Metazoa</taxon>
        <taxon>Spiralia</taxon>
        <taxon>Lophotrochozoa</taxon>
        <taxon>Platyhelminthes</taxon>
        <taxon>Trematoda</taxon>
        <taxon>Digenea</taxon>
        <taxon>Plagiorchiida</taxon>
        <taxon>Echinostomata</taxon>
        <taxon>Echinostomatoidea</taxon>
        <taxon>Echinostomatidae</taxon>
        <taxon>Echinostoma</taxon>
    </lineage>
</organism>
<dbReference type="InterPro" id="IPR007110">
    <property type="entry name" value="Ig-like_dom"/>
</dbReference>
<keyword evidence="3" id="KW-0393">Immunoglobulin domain</keyword>
<sequence length="1094" mass="120717">MEVTDAVETKAEAFPVAERGAEFAPQFVQPLPERLEVHEGEAALLECRVEAKPKADVHWLYDDRPLDVTSQESAMVYESTITDEGQISLLILESLHEDEGLYRCEAVNELGTAHTQTQLVVIDVLQIVELVALPELEFTPSILVFELIGADIDQFCSNDRENITPAPPVAIVKDLADQRFAFLPRTIRFELTLSVEVETVIWLKDGTELTMADGRCKLTHVGPTYQLSIESVTEADMGQYEVVYDVKRDSRTSACLTLEQAPDAPTDVSAEFVIPASPTDRPQDVHVSWTEPKSPDGKSTVVDSYLVEMKPQEGRSWYPAPCDHTITKTEVTLSTTEMKDDVAYEFRVYAVNQFGKSPPSKPSSPVLAGVPIEFIRPLQDVTVTGTDTEPAAILECELSRAPRTPVAWTKDRKPLVLRGPDASRILVEEAEYGRIQRLIFKDVLETDLASYAIQAESISCSSVLDMKVPPTLRVGKDFVTRLVMKAGTSNIIEVPFAASPKPKVTWTYGAMGDAVPSERPRFKTDTVSGLTSIALAKVKPEDAGLYQVTITNELGETSITVELIVLDKPSVPRNPKVTDNTGESVVFTWTEPQYPGGGASPLEYVVEMREPPQQSTKPVTVTTALSTPIENLKTDKTYVFSVAARNGIGQSDFVHTQPITTKLQYGPPQSPVNVKAVVNPQKAPIEQQSIDLTWEQPTDTVSGAGPVTNFYIEMKPTDSTRWQDVSAGMTITEPHCTLPSNGMKEFTSYEFRVISENKAGKSKPSGPSNPVELGMPLEFVRPLEDVALTEAPTQPVVIECELSRKPREKVQWLKDGKPLGRLPDRVRVEEDANGTVHRVVFTSLQDEDLGQYTIRVEKLSGDARVDLRVSPTLRLSEKFTDKIVLKAGASSVIEVPFMANPKPTVKWTWKPRVTPTSEPGSAQQPRFKPDVVSGLTSLPLGKVKREDAGDYEVVISNELGEATVTVQLIVLDKPSVPRQLEVSENTGERVLFSWREPEFTGLPADVEPGTGLTYVVEMREATQRVGKPVTTTPDLKTPIEGLQLNKSYIFSVAAKNDVGQSDFVDTQPVSTKLEYGKYTYIHFYSRNLSIILPT</sequence>
<dbReference type="AlphaFoldDB" id="A0A3P8F9F4"/>
<evidence type="ECO:0000256" key="3">
    <source>
        <dbReference type="ARBA" id="ARBA00023319"/>
    </source>
</evidence>
<evidence type="ECO:0000259" key="6">
    <source>
        <dbReference type="PROSITE" id="PS50853"/>
    </source>
</evidence>
<dbReference type="SUPFAM" id="SSF48726">
    <property type="entry name" value="Immunoglobulin"/>
    <property type="match status" value="6"/>
</dbReference>
<dbReference type="PANTHER" id="PTHR13817">
    <property type="entry name" value="TITIN"/>
    <property type="match status" value="1"/>
</dbReference>
<protein>
    <submittedName>
        <fullName evidence="7">Uncharacterized protein</fullName>
    </submittedName>
</protein>
<gene>
    <name evidence="7" type="ORF">ECPE_LOCUS102</name>
</gene>
<evidence type="ECO:0000256" key="4">
    <source>
        <dbReference type="SAM" id="MobiDB-lite"/>
    </source>
</evidence>
<dbReference type="PANTHER" id="PTHR13817:SF151">
    <property type="entry name" value="TITIN"/>
    <property type="match status" value="1"/>
</dbReference>
<evidence type="ECO:0000256" key="2">
    <source>
        <dbReference type="ARBA" id="ARBA00022737"/>
    </source>
</evidence>
<dbReference type="PROSITE" id="PS50835">
    <property type="entry name" value="IG_LIKE"/>
    <property type="match status" value="3"/>
</dbReference>
<feature type="domain" description="Ig-like" evidence="5">
    <location>
        <begin position="25"/>
        <end position="120"/>
    </location>
</feature>
<dbReference type="InterPro" id="IPR003598">
    <property type="entry name" value="Ig_sub2"/>
</dbReference>
<dbReference type="CDD" id="cd00063">
    <property type="entry name" value="FN3"/>
    <property type="match status" value="4"/>
</dbReference>